<evidence type="ECO:0000256" key="4">
    <source>
        <dbReference type="ARBA" id="ARBA00022617"/>
    </source>
</evidence>
<proteinExistence type="inferred from homology"/>
<dbReference type="InterPro" id="IPR050364">
    <property type="entry name" value="Cytochrome_P450_fung"/>
</dbReference>
<keyword evidence="6 9" id="KW-0560">Oxidoreductase</keyword>
<evidence type="ECO:0000256" key="3">
    <source>
        <dbReference type="ARBA" id="ARBA00010617"/>
    </source>
</evidence>
<comment type="cofactor">
    <cofactor evidence="1">
        <name>heme</name>
        <dbReference type="ChEBI" id="CHEBI:30413"/>
    </cofactor>
</comment>
<dbReference type="CDD" id="cd11065">
    <property type="entry name" value="CYP64-like"/>
    <property type="match status" value="1"/>
</dbReference>
<evidence type="ECO:0000313" key="10">
    <source>
        <dbReference type="EMBL" id="KAK7460408.1"/>
    </source>
</evidence>
<keyword evidence="7 9" id="KW-0408">Iron</keyword>
<evidence type="ECO:0000256" key="7">
    <source>
        <dbReference type="ARBA" id="ARBA00023004"/>
    </source>
</evidence>
<evidence type="ECO:0000256" key="6">
    <source>
        <dbReference type="ARBA" id="ARBA00023002"/>
    </source>
</evidence>
<evidence type="ECO:0000256" key="2">
    <source>
        <dbReference type="ARBA" id="ARBA00005179"/>
    </source>
</evidence>
<organism evidence="10 11">
    <name type="scientific">Marasmiellus scandens</name>
    <dbReference type="NCBI Taxonomy" id="2682957"/>
    <lineage>
        <taxon>Eukaryota</taxon>
        <taxon>Fungi</taxon>
        <taxon>Dikarya</taxon>
        <taxon>Basidiomycota</taxon>
        <taxon>Agaricomycotina</taxon>
        <taxon>Agaricomycetes</taxon>
        <taxon>Agaricomycetidae</taxon>
        <taxon>Agaricales</taxon>
        <taxon>Marasmiineae</taxon>
        <taxon>Omphalotaceae</taxon>
        <taxon>Marasmiellus</taxon>
    </lineage>
</organism>
<accession>A0ABR1JEJ0</accession>
<dbReference type="PANTHER" id="PTHR46300">
    <property type="entry name" value="P450, PUTATIVE (EUROFUNG)-RELATED-RELATED"/>
    <property type="match status" value="1"/>
</dbReference>
<comment type="caution">
    <text evidence="10">The sequence shown here is derived from an EMBL/GenBank/DDBJ whole genome shotgun (WGS) entry which is preliminary data.</text>
</comment>
<gene>
    <name evidence="10" type="ORF">VKT23_009129</name>
</gene>
<keyword evidence="4 9" id="KW-0349">Heme</keyword>
<dbReference type="PROSITE" id="PS00086">
    <property type="entry name" value="CYTOCHROME_P450"/>
    <property type="match status" value="1"/>
</dbReference>
<dbReference type="PRINTS" id="PR00463">
    <property type="entry name" value="EP450I"/>
</dbReference>
<sequence>MDPLNPVFLVTIVTTFLYLRWRRPNRPPFPPGPRGLPFIGNLLDVVLDKSCKPQHLKYVDLGRAYNSDVVHIDVCGDHLVVLNSAEAIEELLEKRSLNYSDRPHGTSLTWAVSRMTKNHNQSSSDESLTKVMRYSDRWKIHRRTFNQYFKPQVITSYYPAHRKEVLVFLNDLLNGQENLHAYARNYTGASILRVVYGITSEEEKAYFVKLVDQAMESLIAGANHGSFMLDYFPFLKYIPAWAPGAGFKRKAVTWAKYVSDMNHHPWQNLKSSITNGTIVSSLATDALGSFSSEIEEMEPVIQHVCAVSFVAGADTTVALVLSSILALVRYPEVQKQAQVELDGVVGTKRLPDFQDRENLPYIDAILKETQRIYPALPLSLDHCSMDDDFYNGYFIPKGTTVIGNAWAVLHDESIYPDPMEFKPERFLKQEGRPSPPDSGLYAFGFGRRICPGRFFALDAAWLAVACVLATFDIIKAFDADGEEIEVVAEHTPGAVR</sequence>
<dbReference type="InterPro" id="IPR017972">
    <property type="entry name" value="Cyt_P450_CS"/>
</dbReference>
<comment type="pathway">
    <text evidence="2">Secondary metabolite biosynthesis.</text>
</comment>
<protein>
    <recommendedName>
        <fullName evidence="12">Cytochrome P450</fullName>
    </recommendedName>
</protein>
<evidence type="ECO:0000256" key="9">
    <source>
        <dbReference type="RuleBase" id="RU000461"/>
    </source>
</evidence>
<dbReference type="InterPro" id="IPR002401">
    <property type="entry name" value="Cyt_P450_E_grp-I"/>
</dbReference>
<evidence type="ECO:0000256" key="5">
    <source>
        <dbReference type="ARBA" id="ARBA00022723"/>
    </source>
</evidence>
<dbReference type="SUPFAM" id="SSF48264">
    <property type="entry name" value="Cytochrome P450"/>
    <property type="match status" value="1"/>
</dbReference>
<dbReference type="PRINTS" id="PR00385">
    <property type="entry name" value="P450"/>
</dbReference>
<comment type="similarity">
    <text evidence="3 9">Belongs to the cytochrome P450 family.</text>
</comment>
<evidence type="ECO:0000256" key="1">
    <source>
        <dbReference type="ARBA" id="ARBA00001971"/>
    </source>
</evidence>
<name>A0ABR1JEJ0_9AGAR</name>
<evidence type="ECO:0000313" key="11">
    <source>
        <dbReference type="Proteomes" id="UP001498398"/>
    </source>
</evidence>
<dbReference type="Gene3D" id="1.10.630.10">
    <property type="entry name" value="Cytochrome P450"/>
    <property type="match status" value="1"/>
</dbReference>
<keyword evidence="11" id="KW-1185">Reference proteome</keyword>
<evidence type="ECO:0000256" key="8">
    <source>
        <dbReference type="ARBA" id="ARBA00023033"/>
    </source>
</evidence>
<reference evidence="10 11" key="1">
    <citation type="submission" date="2024-01" db="EMBL/GenBank/DDBJ databases">
        <title>A draft genome for the cacao thread blight pathogen Marasmiellus scandens.</title>
        <authorList>
            <person name="Baruah I.K."/>
            <person name="Leung J."/>
            <person name="Bukari Y."/>
            <person name="Amoako-Attah I."/>
            <person name="Meinhardt L.W."/>
            <person name="Bailey B.A."/>
            <person name="Cohen S.P."/>
        </authorList>
    </citation>
    <scope>NUCLEOTIDE SEQUENCE [LARGE SCALE GENOMIC DNA]</scope>
    <source>
        <strain evidence="10 11">GH-19</strain>
    </source>
</reference>
<keyword evidence="8 9" id="KW-0503">Monooxygenase</keyword>
<evidence type="ECO:0008006" key="12">
    <source>
        <dbReference type="Google" id="ProtNLM"/>
    </source>
</evidence>
<dbReference type="Proteomes" id="UP001498398">
    <property type="component" value="Unassembled WGS sequence"/>
</dbReference>
<dbReference type="Pfam" id="PF00067">
    <property type="entry name" value="p450"/>
    <property type="match status" value="1"/>
</dbReference>
<dbReference type="InterPro" id="IPR036396">
    <property type="entry name" value="Cyt_P450_sf"/>
</dbReference>
<dbReference type="InterPro" id="IPR001128">
    <property type="entry name" value="Cyt_P450"/>
</dbReference>
<dbReference type="PANTHER" id="PTHR46300:SF7">
    <property type="entry name" value="P450, PUTATIVE (EUROFUNG)-RELATED"/>
    <property type="match status" value="1"/>
</dbReference>
<dbReference type="EMBL" id="JBANRG010000015">
    <property type="protein sequence ID" value="KAK7460408.1"/>
    <property type="molecule type" value="Genomic_DNA"/>
</dbReference>
<keyword evidence="5 9" id="KW-0479">Metal-binding</keyword>